<dbReference type="RefSeq" id="WP_242178686.1">
    <property type="nucleotide sequence ID" value="NZ_JAKQYM010000007.1"/>
</dbReference>
<dbReference type="Proteomes" id="UP001139369">
    <property type="component" value="Unassembled WGS sequence"/>
</dbReference>
<dbReference type="EMBL" id="JAKQYM010000007">
    <property type="protein sequence ID" value="MCI2229560.1"/>
    <property type="molecule type" value="Genomic_DNA"/>
</dbReference>
<evidence type="ECO:0000313" key="1">
    <source>
        <dbReference type="EMBL" id="MCI2229560.1"/>
    </source>
</evidence>
<organism evidence="1 2">
    <name type="scientific">Polaribacter marinus</name>
    <dbReference type="NCBI Taxonomy" id="2916838"/>
    <lineage>
        <taxon>Bacteria</taxon>
        <taxon>Pseudomonadati</taxon>
        <taxon>Bacteroidota</taxon>
        <taxon>Flavobacteriia</taxon>
        <taxon>Flavobacteriales</taxon>
        <taxon>Flavobacteriaceae</taxon>
    </lineage>
</organism>
<sequence length="51" mass="5792">MAYKFKEIAPGTYQVENHTIIKDGNGQWIANPPIEKPSLQKAFLDYVKGLK</sequence>
<reference evidence="1" key="1">
    <citation type="submission" date="2022-02" db="EMBL/GenBank/DDBJ databases">
        <title>Polaribacter sp. MSW13, isolated from seawater.</title>
        <authorList>
            <person name="Kristyanto S."/>
            <person name="Jung J."/>
            <person name="Jeon C.O."/>
        </authorList>
    </citation>
    <scope>NUCLEOTIDE SEQUENCE</scope>
    <source>
        <strain evidence="1">MSW13</strain>
    </source>
</reference>
<gene>
    <name evidence="1" type="ORF">MC378_10310</name>
</gene>
<evidence type="ECO:0000313" key="2">
    <source>
        <dbReference type="Proteomes" id="UP001139369"/>
    </source>
</evidence>
<comment type="caution">
    <text evidence="1">The sequence shown here is derived from an EMBL/GenBank/DDBJ whole genome shotgun (WGS) entry which is preliminary data.</text>
</comment>
<proteinExistence type="predicted"/>
<protein>
    <submittedName>
        <fullName evidence="1">Uncharacterized protein</fullName>
    </submittedName>
</protein>
<dbReference type="AlphaFoldDB" id="A0A9X2ALR6"/>
<keyword evidence="2" id="KW-1185">Reference proteome</keyword>
<name>A0A9X2ALR6_9FLAO</name>
<accession>A0A9X2ALR6</accession>